<sequence length="280" mass="33375">MYCSPSHAKYVKKGTCYSDNELKTIADEINMIEKHNVIPKRSKKTRENIQKYFAKQCSDKEYCWLNQLSYTTRQKLESAFRPRKPSSWYKNRKTWLNTDDINFVMIQYQHLYKDYQFLGVHPIDFAKRYNGYCIGNNLCDFNITSQLASKKYRFGLVLNLDKHDEPGSHWVALYCNLNPRKKNFGVYYYDSVAMEPGVEVKSFMDKICAQVKQVYHPKVASRFSRKYNTIQRQFKNTECGMFCLVFQTQCMKNIDFDEICQRMKYDDDVNKIRDVLFSPR</sequence>
<dbReference type="InterPro" id="IPR038765">
    <property type="entry name" value="Papain-like_cys_pep_sf"/>
</dbReference>
<dbReference type="SUPFAM" id="SSF54001">
    <property type="entry name" value="Cysteine proteinases"/>
    <property type="match status" value="1"/>
</dbReference>
<dbReference type="Gene3D" id="3.40.395.10">
    <property type="entry name" value="Adenoviral Proteinase, Chain A"/>
    <property type="match status" value="1"/>
</dbReference>
<evidence type="ECO:0008006" key="2">
    <source>
        <dbReference type="Google" id="ProtNLM"/>
    </source>
</evidence>
<protein>
    <recommendedName>
        <fullName evidence="2">Ubiquitin-like protease family profile domain-containing protein</fullName>
    </recommendedName>
</protein>
<evidence type="ECO:0000313" key="1">
    <source>
        <dbReference type="EMBL" id="QHS90620.1"/>
    </source>
</evidence>
<reference evidence="1" key="1">
    <citation type="journal article" date="2020" name="Nature">
        <title>Giant virus diversity and host interactions through global metagenomics.</title>
        <authorList>
            <person name="Schulz F."/>
            <person name="Roux S."/>
            <person name="Paez-Espino D."/>
            <person name="Jungbluth S."/>
            <person name="Walsh D.A."/>
            <person name="Denef V.J."/>
            <person name="McMahon K.D."/>
            <person name="Konstantinidis K.T."/>
            <person name="Eloe-Fadrosh E.A."/>
            <person name="Kyrpides N.C."/>
            <person name="Woyke T."/>
        </authorList>
    </citation>
    <scope>NUCLEOTIDE SEQUENCE</scope>
    <source>
        <strain evidence="1">GVMAG-M-3300010354-11</strain>
    </source>
</reference>
<organism evidence="1">
    <name type="scientific">viral metagenome</name>
    <dbReference type="NCBI Taxonomy" id="1070528"/>
    <lineage>
        <taxon>unclassified sequences</taxon>
        <taxon>metagenomes</taxon>
        <taxon>organismal metagenomes</taxon>
    </lineage>
</organism>
<dbReference type="EMBL" id="MN739141">
    <property type="protein sequence ID" value="QHS90620.1"/>
    <property type="molecule type" value="Genomic_DNA"/>
</dbReference>
<proteinExistence type="predicted"/>
<dbReference type="AlphaFoldDB" id="A0A6C0BEY6"/>
<accession>A0A6C0BEY6</accession>
<name>A0A6C0BEY6_9ZZZZ</name>